<sequence length="115" mass="13564">MDKKIEVNSEPFEYTLSVIGGKWKMTIMFWLHTCEVLRYGELKRCVKGITHKMLSSQLKELESDDIIVRKEYHQVPPKVEYFLSKKGLSLMPILEEMCKWGHLNIEDSDCLELKK</sequence>
<keyword evidence="2" id="KW-0238">DNA-binding</keyword>
<keyword evidence="3" id="KW-0804">Transcription</keyword>
<evidence type="ECO:0000256" key="2">
    <source>
        <dbReference type="ARBA" id="ARBA00023125"/>
    </source>
</evidence>
<reference evidence="5 6" key="1">
    <citation type="submission" date="2021-06" db="EMBL/GenBank/DDBJ databases">
        <authorList>
            <person name="Sun Q."/>
            <person name="Li D."/>
        </authorList>
    </citation>
    <scope>NUCLEOTIDE SEQUENCE [LARGE SCALE GENOMIC DNA]</scope>
    <source>
        <strain evidence="5 6">MSJ-11</strain>
    </source>
</reference>
<dbReference type="EMBL" id="JAHLQF010000002">
    <property type="protein sequence ID" value="MBU5483980.1"/>
    <property type="molecule type" value="Genomic_DNA"/>
</dbReference>
<name>A0ABS6EG48_9CLOT</name>
<dbReference type="PANTHER" id="PTHR33204:SF29">
    <property type="entry name" value="TRANSCRIPTIONAL REGULATOR"/>
    <property type="match status" value="1"/>
</dbReference>
<evidence type="ECO:0000256" key="1">
    <source>
        <dbReference type="ARBA" id="ARBA00023015"/>
    </source>
</evidence>
<evidence type="ECO:0000259" key="4">
    <source>
        <dbReference type="PROSITE" id="PS51118"/>
    </source>
</evidence>
<dbReference type="InterPro" id="IPR002577">
    <property type="entry name" value="HTH_HxlR"/>
</dbReference>
<gene>
    <name evidence="5" type="ORF">KQI86_06530</name>
</gene>
<evidence type="ECO:0000313" key="6">
    <source>
        <dbReference type="Proteomes" id="UP000726170"/>
    </source>
</evidence>
<keyword evidence="6" id="KW-1185">Reference proteome</keyword>
<protein>
    <submittedName>
        <fullName evidence="5">Helix-turn-helix transcriptional regulator</fullName>
    </submittedName>
</protein>
<comment type="caution">
    <text evidence="5">The sequence shown here is derived from an EMBL/GenBank/DDBJ whole genome shotgun (WGS) entry which is preliminary data.</text>
</comment>
<dbReference type="PROSITE" id="PS51118">
    <property type="entry name" value="HTH_HXLR"/>
    <property type="match status" value="1"/>
</dbReference>
<accession>A0ABS6EG48</accession>
<dbReference type="RefSeq" id="WP_216438478.1">
    <property type="nucleotide sequence ID" value="NZ_JAHLQF010000002.1"/>
</dbReference>
<feature type="domain" description="HTH hxlR-type" evidence="4">
    <location>
        <begin position="10"/>
        <end position="109"/>
    </location>
</feature>
<proteinExistence type="predicted"/>
<organism evidence="5 6">
    <name type="scientific">Clostridium mobile</name>
    <dbReference type="NCBI Taxonomy" id="2841512"/>
    <lineage>
        <taxon>Bacteria</taxon>
        <taxon>Bacillati</taxon>
        <taxon>Bacillota</taxon>
        <taxon>Clostridia</taxon>
        <taxon>Eubacteriales</taxon>
        <taxon>Clostridiaceae</taxon>
        <taxon>Clostridium</taxon>
    </lineage>
</organism>
<dbReference type="Pfam" id="PF01638">
    <property type="entry name" value="HxlR"/>
    <property type="match status" value="1"/>
</dbReference>
<evidence type="ECO:0000313" key="5">
    <source>
        <dbReference type="EMBL" id="MBU5483980.1"/>
    </source>
</evidence>
<evidence type="ECO:0000256" key="3">
    <source>
        <dbReference type="ARBA" id="ARBA00023163"/>
    </source>
</evidence>
<dbReference type="PANTHER" id="PTHR33204">
    <property type="entry name" value="TRANSCRIPTIONAL REGULATOR, MARR FAMILY"/>
    <property type="match status" value="1"/>
</dbReference>
<keyword evidence="1" id="KW-0805">Transcription regulation</keyword>
<dbReference type="Proteomes" id="UP000726170">
    <property type="component" value="Unassembled WGS sequence"/>
</dbReference>